<feature type="region of interest" description="Disordered" evidence="1">
    <location>
        <begin position="87"/>
        <end position="123"/>
    </location>
</feature>
<dbReference type="Gene3D" id="3.40.91.90">
    <property type="entry name" value="Influenza RNA-dependent RNA polymerase subunit PA, endonuclease domain"/>
    <property type="match status" value="1"/>
</dbReference>
<reference evidence="2 3" key="1">
    <citation type="submission" date="2024-05" db="EMBL/GenBank/DDBJ databases">
        <title>Genetic variation in Jamaican populations of the coffee berry borer (Hypothenemus hampei).</title>
        <authorList>
            <person name="Errbii M."/>
            <person name="Myrie A."/>
        </authorList>
    </citation>
    <scope>NUCLEOTIDE SEQUENCE [LARGE SCALE GENOMIC DNA]</scope>
    <source>
        <strain evidence="2">JA-Hopewell-2020-01-JO</strain>
        <tissue evidence="2">Whole body</tissue>
    </source>
</reference>
<feature type="compositionally biased region" description="Acidic residues" evidence="1">
    <location>
        <begin position="113"/>
        <end position="123"/>
    </location>
</feature>
<dbReference type="AlphaFoldDB" id="A0ABD1FAQ4"/>
<evidence type="ECO:0000256" key="1">
    <source>
        <dbReference type="SAM" id="MobiDB-lite"/>
    </source>
</evidence>
<dbReference type="Proteomes" id="UP001566132">
    <property type="component" value="Unassembled WGS sequence"/>
</dbReference>
<gene>
    <name evidence="2" type="ORF">ABEB36_000259</name>
</gene>
<protein>
    <submittedName>
        <fullName evidence="2">Uncharacterized protein</fullName>
    </submittedName>
</protein>
<evidence type="ECO:0000313" key="3">
    <source>
        <dbReference type="Proteomes" id="UP001566132"/>
    </source>
</evidence>
<name>A0ABD1FAQ4_HYPHA</name>
<keyword evidence="3" id="KW-1185">Reference proteome</keyword>
<dbReference type="InterPro" id="IPR038372">
    <property type="entry name" value="PA/PA-X_sf"/>
</dbReference>
<dbReference type="EMBL" id="JBDJPC010000001">
    <property type="protein sequence ID" value="KAL1516340.1"/>
    <property type="molecule type" value="Genomic_DNA"/>
</dbReference>
<organism evidence="2 3">
    <name type="scientific">Hypothenemus hampei</name>
    <name type="common">Coffee berry borer</name>
    <dbReference type="NCBI Taxonomy" id="57062"/>
    <lineage>
        <taxon>Eukaryota</taxon>
        <taxon>Metazoa</taxon>
        <taxon>Ecdysozoa</taxon>
        <taxon>Arthropoda</taxon>
        <taxon>Hexapoda</taxon>
        <taxon>Insecta</taxon>
        <taxon>Pterygota</taxon>
        <taxon>Neoptera</taxon>
        <taxon>Endopterygota</taxon>
        <taxon>Coleoptera</taxon>
        <taxon>Polyphaga</taxon>
        <taxon>Cucujiformia</taxon>
        <taxon>Curculionidae</taxon>
        <taxon>Scolytinae</taxon>
        <taxon>Hypothenemus</taxon>
    </lineage>
</organism>
<evidence type="ECO:0000313" key="2">
    <source>
        <dbReference type="EMBL" id="KAL1516340.1"/>
    </source>
</evidence>
<proteinExistence type="predicted"/>
<feature type="compositionally biased region" description="Basic and acidic residues" evidence="1">
    <location>
        <begin position="87"/>
        <end position="96"/>
    </location>
</feature>
<comment type="caution">
    <text evidence="2">The sequence shown here is derived from an EMBL/GenBank/DDBJ whole genome shotgun (WGS) entry which is preliminary data.</text>
</comment>
<sequence>MDKYKTLAFSKNLYPRTVINNFASSVDQWNLLSDRKKELALLKINCNILLCNLELLEESQEGKKRRLSHDIASECIEKTVKRPKILCEENQTKETEDPIPSTSKETNSSDLTETWDDEDDETDFYSDPTKYRFQMIKYMDNPAMIQSFFCTKWGYEKTDLIWDIVDKKDHIFIKVEITSDANKAKLNFSDSMKTFNGKATLCVVDPFNVKIIWPYNDQNLKSEEKVLNFLLKRKAALDSLQILETDLQNAEDLKKEIFTSDYFNKGMREWINDWNKESYETYSYDDLYSEEQKYPKTIGPSQLISLLSNLEEDNRQDNIKYKGKISPEGWVYNIRGKWEKDSEI</sequence>
<accession>A0ABD1FAQ4</accession>